<comment type="similarity">
    <text evidence="2">Belongs to the band 7/mec-2 family. HflK subfamily.</text>
</comment>
<feature type="region of interest" description="Disordered" evidence="3">
    <location>
        <begin position="368"/>
        <end position="389"/>
    </location>
</feature>
<gene>
    <name evidence="5" type="ORF">PBT88_02975</name>
</gene>
<evidence type="ECO:0000256" key="3">
    <source>
        <dbReference type="SAM" id="MobiDB-lite"/>
    </source>
</evidence>
<dbReference type="PANTHER" id="PTHR10264:SF19">
    <property type="entry name" value="AT06885P-RELATED"/>
    <property type="match status" value="1"/>
</dbReference>
<dbReference type="PANTHER" id="PTHR10264">
    <property type="entry name" value="BAND 7 PROTEIN-RELATED"/>
    <property type="match status" value="1"/>
</dbReference>
<evidence type="ECO:0000259" key="4">
    <source>
        <dbReference type="SMART" id="SM00244"/>
    </source>
</evidence>
<evidence type="ECO:0000256" key="2">
    <source>
        <dbReference type="ARBA" id="ARBA00006971"/>
    </source>
</evidence>
<accession>A0ABY7NQ79</accession>
<dbReference type="Gene3D" id="3.30.479.30">
    <property type="entry name" value="Band 7 domain"/>
    <property type="match status" value="1"/>
</dbReference>
<dbReference type="InterPro" id="IPR036013">
    <property type="entry name" value="Band_7/SPFH_dom_sf"/>
</dbReference>
<organism evidence="5 6">
    <name type="scientific">Sphingomonas abietis</name>
    <dbReference type="NCBI Taxonomy" id="3012344"/>
    <lineage>
        <taxon>Bacteria</taxon>
        <taxon>Pseudomonadati</taxon>
        <taxon>Pseudomonadota</taxon>
        <taxon>Alphaproteobacteria</taxon>
        <taxon>Sphingomonadales</taxon>
        <taxon>Sphingomonadaceae</taxon>
        <taxon>Sphingomonas</taxon>
    </lineage>
</organism>
<keyword evidence="5" id="KW-0645">Protease</keyword>
<keyword evidence="6" id="KW-1185">Reference proteome</keyword>
<protein>
    <submittedName>
        <fullName evidence="5">Protease modulator HflK</fullName>
    </submittedName>
</protein>
<evidence type="ECO:0000313" key="5">
    <source>
        <dbReference type="EMBL" id="WBO23120.1"/>
    </source>
</evidence>
<keyword evidence="5" id="KW-0378">Hydrolase</keyword>
<dbReference type="RefSeq" id="WP_270077755.1">
    <property type="nucleotide sequence ID" value="NZ_CP115174.1"/>
</dbReference>
<dbReference type="Pfam" id="PF01145">
    <property type="entry name" value="Band_7"/>
    <property type="match status" value="1"/>
</dbReference>
<name>A0ABY7NQ79_9SPHN</name>
<evidence type="ECO:0000313" key="6">
    <source>
        <dbReference type="Proteomes" id="UP001210865"/>
    </source>
</evidence>
<reference evidence="5 6" key="1">
    <citation type="submission" date="2022-12" db="EMBL/GenBank/DDBJ databases">
        <title>Sphingomonas abieness sp. nov., an endophytic bacterium isolated from Abies koreana.</title>
        <authorList>
            <person name="Jiang L."/>
            <person name="Lee J."/>
        </authorList>
    </citation>
    <scope>NUCLEOTIDE SEQUENCE [LARGE SCALE GENOMIC DNA]</scope>
    <source>
        <strain evidence="6">PAMB 00755</strain>
    </source>
</reference>
<dbReference type="InterPro" id="IPR001107">
    <property type="entry name" value="Band_7"/>
</dbReference>
<comment type="subcellular location">
    <subcellularLocation>
        <location evidence="1">Membrane</location>
        <topology evidence="1">Single-pass membrane protein</topology>
    </subcellularLocation>
</comment>
<dbReference type="CDD" id="cd03404">
    <property type="entry name" value="SPFH_HflK"/>
    <property type="match status" value="1"/>
</dbReference>
<dbReference type="InterPro" id="IPR043202">
    <property type="entry name" value="Band-7_stomatin-like"/>
</dbReference>
<sequence length="389" mass="41521">MALFFLGRPFYNGGMIEDIGHAARDTPPALLNEEGPWGSGEDKAPGGRKSGASGSEADGPRNPWTQPARRKPRSPKGDGQPSLEELIRRGRERFSGGWGGGLSGGGRPMWGYALGAFVVLWLITTCIHRIDPQERGVITRFGRYAGILQPGVGLTLPAPIDVVTPVNVDKRRNFDVPASGGPNLLLTRDQNLVNLVYTVNWSVRDPELYLFNVSGVPEEMVRNVAESAMREAVARLPLADLTAPNQTDLADRVAARVQDLLDRYHAGVQVQGITIREAELPAQLSDAAKDAADAQTAAQAAIAAARGDAAAAMADADVQTKTFDKVYQAYRLSPEVTRTRMYYDTMEAVLAKSGKVVVDAPNAHVTLPAPAAPAKQPAPASAAQQGDGQ</sequence>
<dbReference type="SMART" id="SM00244">
    <property type="entry name" value="PHB"/>
    <property type="match status" value="1"/>
</dbReference>
<dbReference type="EMBL" id="CP115174">
    <property type="protein sequence ID" value="WBO23120.1"/>
    <property type="molecule type" value="Genomic_DNA"/>
</dbReference>
<dbReference type="GO" id="GO:0008233">
    <property type="term" value="F:peptidase activity"/>
    <property type="evidence" value="ECO:0007669"/>
    <property type="project" value="UniProtKB-KW"/>
</dbReference>
<dbReference type="InterPro" id="IPR010201">
    <property type="entry name" value="HflK"/>
</dbReference>
<dbReference type="GO" id="GO:0006508">
    <property type="term" value="P:proteolysis"/>
    <property type="evidence" value="ECO:0007669"/>
    <property type="project" value="UniProtKB-KW"/>
</dbReference>
<dbReference type="SUPFAM" id="SSF117892">
    <property type="entry name" value="Band 7/SPFH domain"/>
    <property type="match status" value="1"/>
</dbReference>
<dbReference type="PRINTS" id="PR00721">
    <property type="entry name" value="STOMATIN"/>
</dbReference>
<feature type="region of interest" description="Disordered" evidence="3">
    <location>
        <begin position="25"/>
        <end position="82"/>
    </location>
</feature>
<dbReference type="Proteomes" id="UP001210865">
    <property type="component" value="Chromosome"/>
</dbReference>
<dbReference type="InterPro" id="IPR001972">
    <property type="entry name" value="Stomatin_HflK_fam"/>
</dbReference>
<feature type="domain" description="Band 7" evidence="4">
    <location>
        <begin position="125"/>
        <end position="292"/>
    </location>
</feature>
<evidence type="ECO:0000256" key="1">
    <source>
        <dbReference type="ARBA" id="ARBA00004167"/>
    </source>
</evidence>
<proteinExistence type="inferred from homology"/>